<protein>
    <recommendedName>
        <fullName evidence="3">Immunoglobulin domain-containing protein</fullName>
    </recommendedName>
</protein>
<dbReference type="PANTHER" id="PTHR21063">
    <property type="entry name" value="LFA-3"/>
    <property type="match status" value="1"/>
</dbReference>
<keyword evidence="1" id="KW-0472">Membrane</keyword>
<dbReference type="Gene3D" id="2.60.40.10">
    <property type="entry name" value="Immunoglobulins"/>
    <property type="match status" value="1"/>
</dbReference>
<proteinExistence type="predicted"/>
<dbReference type="SMART" id="SM00409">
    <property type="entry name" value="IG"/>
    <property type="match status" value="1"/>
</dbReference>
<comment type="caution">
    <text evidence="4">The sequence shown here is derived from an EMBL/GenBank/DDBJ whole genome shotgun (WGS) entry which is preliminary data.</text>
</comment>
<feature type="transmembrane region" description="Helical" evidence="1">
    <location>
        <begin position="165"/>
        <end position="186"/>
    </location>
</feature>
<organism evidence="4 5">
    <name type="scientific">Culter alburnus</name>
    <name type="common">Topmouth culter</name>
    <dbReference type="NCBI Taxonomy" id="194366"/>
    <lineage>
        <taxon>Eukaryota</taxon>
        <taxon>Metazoa</taxon>
        <taxon>Chordata</taxon>
        <taxon>Craniata</taxon>
        <taxon>Vertebrata</taxon>
        <taxon>Euteleostomi</taxon>
        <taxon>Actinopterygii</taxon>
        <taxon>Neopterygii</taxon>
        <taxon>Teleostei</taxon>
        <taxon>Ostariophysi</taxon>
        <taxon>Cypriniformes</taxon>
        <taxon>Xenocyprididae</taxon>
        <taxon>Xenocypridinae</taxon>
        <taxon>Culter</taxon>
    </lineage>
</organism>
<dbReference type="InterPro" id="IPR013106">
    <property type="entry name" value="Ig_V-set"/>
</dbReference>
<keyword evidence="1" id="KW-0812">Transmembrane</keyword>
<dbReference type="AlphaFoldDB" id="A0AAW1ZEI5"/>
<dbReference type="InterPro" id="IPR003599">
    <property type="entry name" value="Ig_sub"/>
</dbReference>
<name>A0AAW1ZEI5_CULAL</name>
<sequence length="226" mass="25905">MVNAFVLFFVCLWRLVDVKTVSLMEGQSVTLNTEVQKYMLIQWMFGSTRIAEIDRLTQTNSTYDGPAERFRDRLMLDQTGSLTITNTRTTDSGLYTVTVINKETSYMSFNVTVYESPQNTSSPERSLSSCVVNNLTVNQTEDANITELHQPCSDHIHCCGFVETVIRLALSAVVGVATVAFLVYDIRSTRSELNRMEESRYRRQIHEVKSDHQYEMKRSFSSRYVC</sequence>
<dbReference type="PANTHER" id="PTHR21063:SF4">
    <property type="entry name" value="CD48 ANTIGEN-RELATED"/>
    <property type="match status" value="1"/>
</dbReference>
<dbReference type="EMBL" id="JAWDJR010000018">
    <property type="protein sequence ID" value="KAK9958450.1"/>
    <property type="molecule type" value="Genomic_DNA"/>
</dbReference>
<evidence type="ECO:0000313" key="4">
    <source>
        <dbReference type="EMBL" id="KAK9958450.1"/>
    </source>
</evidence>
<dbReference type="SUPFAM" id="SSF48726">
    <property type="entry name" value="Immunoglobulin"/>
    <property type="match status" value="1"/>
</dbReference>
<keyword evidence="5" id="KW-1185">Reference proteome</keyword>
<evidence type="ECO:0000313" key="5">
    <source>
        <dbReference type="Proteomes" id="UP001479290"/>
    </source>
</evidence>
<keyword evidence="2" id="KW-0732">Signal</keyword>
<evidence type="ECO:0000256" key="2">
    <source>
        <dbReference type="SAM" id="SignalP"/>
    </source>
</evidence>
<evidence type="ECO:0000259" key="3">
    <source>
        <dbReference type="SMART" id="SM00409"/>
    </source>
</evidence>
<dbReference type="InterPro" id="IPR036179">
    <property type="entry name" value="Ig-like_dom_sf"/>
</dbReference>
<reference evidence="4 5" key="1">
    <citation type="submission" date="2024-05" db="EMBL/GenBank/DDBJ databases">
        <title>A high-quality chromosomal-level genome assembly of Topmouth culter (Culter alburnus).</title>
        <authorList>
            <person name="Zhao H."/>
        </authorList>
    </citation>
    <scope>NUCLEOTIDE SEQUENCE [LARGE SCALE GENOMIC DNA]</scope>
    <source>
        <strain evidence="4">CATC2023</strain>
        <tissue evidence="4">Muscle</tissue>
    </source>
</reference>
<accession>A0AAW1ZEI5</accession>
<feature type="signal peptide" evidence="2">
    <location>
        <begin position="1"/>
        <end position="18"/>
    </location>
</feature>
<feature type="chain" id="PRO_5043620971" description="Immunoglobulin domain-containing protein" evidence="2">
    <location>
        <begin position="19"/>
        <end position="226"/>
    </location>
</feature>
<dbReference type="Proteomes" id="UP001479290">
    <property type="component" value="Unassembled WGS sequence"/>
</dbReference>
<gene>
    <name evidence="4" type="ORF">ABG768_010570</name>
</gene>
<evidence type="ECO:0000256" key="1">
    <source>
        <dbReference type="SAM" id="Phobius"/>
    </source>
</evidence>
<dbReference type="Pfam" id="PF07686">
    <property type="entry name" value="V-set"/>
    <property type="match status" value="1"/>
</dbReference>
<feature type="domain" description="Immunoglobulin" evidence="3">
    <location>
        <begin position="18"/>
        <end position="114"/>
    </location>
</feature>
<dbReference type="InterPro" id="IPR013783">
    <property type="entry name" value="Ig-like_fold"/>
</dbReference>
<keyword evidence="1" id="KW-1133">Transmembrane helix</keyword>